<dbReference type="Gene3D" id="3.90.190.10">
    <property type="entry name" value="Protein tyrosine phosphatase superfamily"/>
    <property type="match status" value="1"/>
</dbReference>
<dbReference type="CDD" id="cd14498">
    <property type="entry name" value="DSP"/>
    <property type="match status" value="1"/>
</dbReference>
<dbReference type="SMART" id="SM00195">
    <property type="entry name" value="DSPc"/>
    <property type="match status" value="1"/>
</dbReference>
<comment type="caution">
    <text evidence="3">The sequence shown here is derived from an EMBL/GenBank/DDBJ whole genome shotgun (WGS) entry which is preliminary data.</text>
</comment>
<dbReference type="GO" id="GO:0043409">
    <property type="term" value="P:negative regulation of MAPK cascade"/>
    <property type="evidence" value="ECO:0007669"/>
    <property type="project" value="TreeGrafter"/>
</dbReference>
<evidence type="ECO:0000313" key="4">
    <source>
        <dbReference type="Proteomes" id="UP001295684"/>
    </source>
</evidence>
<evidence type="ECO:0000313" key="3">
    <source>
        <dbReference type="EMBL" id="CAI2375553.1"/>
    </source>
</evidence>
<dbReference type="Proteomes" id="UP001295684">
    <property type="component" value="Unassembled WGS sequence"/>
</dbReference>
<dbReference type="PANTHER" id="PTHR10159:SF519">
    <property type="entry name" value="DUAL SPECIFICITY PROTEIN PHOSPHATASE MPK3"/>
    <property type="match status" value="1"/>
</dbReference>
<keyword evidence="4" id="KW-1185">Reference proteome</keyword>
<dbReference type="SUPFAM" id="SSF52799">
    <property type="entry name" value="(Phosphotyrosine protein) phosphatases II"/>
    <property type="match status" value="1"/>
</dbReference>
<protein>
    <recommendedName>
        <fullName evidence="2">Rhodanese domain-containing protein</fullName>
    </recommendedName>
</protein>
<dbReference type="GO" id="GO:0004721">
    <property type="term" value="F:phosphoprotein phosphatase activity"/>
    <property type="evidence" value="ECO:0007669"/>
    <property type="project" value="UniProtKB-KW"/>
</dbReference>
<dbReference type="InterPro" id="IPR036873">
    <property type="entry name" value="Rhodanese-like_dom_sf"/>
</dbReference>
<dbReference type="PROSITE" id="PS50206">
    <property type="entry name" value="RHODANESE_3"/>
    <property type="match status" value="1"/>
</dbReference>
<evidence type="ECO:0000256" key="1">
    <source>
        <dbReference type="ARBA" id="ARBA00022912"/>
    </source>
</evidence>
<reference evidence="3" key="1">
    <citation type="submission" date="2023-07" db="EMBL/GenBank/DDBJ databases">
        <authorList>
            <consortium name="AG Swart"/>
            <person name="Singh M."/>
            <person name="Singh A."/>
            <person name="Seah K."/>
            <person name="Emmerich C."/>
        </authorList>
    </citation>
    <scope>NUCLEOTIDE SEQUENCE</scope>
    <source>
        <strain evidence="3">DP1</strain>
    </source>
</reference>
<dbReference type="AlphaFoldDB" id="A0AAD1XMH7"/>
<dbReference type="PANTHER" id="PTHR10159">
    <property type="entry name" value="DUAL SPECIFICITY PROTEIN PHOSPHATASE"/>
    <property type="match status" value="1"/>
</dbReference>
<feature type="domain" description="Rhodanese" evidence="2">
    <location>
        <begin position="44"/>
        <end position="84"/>
    </location>
</feature>
<evidence type="ECO:0000259" key="2">
    <source>
        <dbReference type="PROSITE" id="PS50206"/>
    </source>
</evidence>
<dbReference type="Pfam" id="PF00581">
    <property type="entry name" value="Rhodanese"/>
    <property type="match status" value="1"/>
</dbReference>
<dbReference type="InterPro" id="IPR020422">
    <property type="entry name" value="TYR_PHOSPHATASE_DUAL_dom"/>
</dbReference>
<dbReference type="Gene3D" id="3.40.250.10">
    <property type="entry name" value="Rhodanese-like domain"/>
    <property type="match status" value="1"/>
</dbReference>
<dbReference type="SUPFAM" id="SSF52821">
    <property type="entry name" value="Rhodanese/Cell cycle control phosphatase"/>
    <property type="match status" value="1"/>
</dbReference>
<name>A0AAD1XMH7_EUPCR</name>
<dbReference type="GO" id="GO:0005737">
    <property type="term" value="C:cytoplasm"/>
    <property type="evidence" value="ECO:0007669"/>
    <property type="project" value="TreeGrafter"/>
</dbReference>
<sequence length="318" mass="36588">MSDKYAPSGAIDMKAMIQAEKKKRQQADKIIQITRETAFNLLQDMRHLLILDVRPAEEFEKNHLRDSFNFTLEDIETKLPEFLKYCKTSQDRLRDTTDTHRRLIIVTSVADEDVEGIKPLLKEVLAFHKIMKLKNGFADFHEKYPFLCLNSESTEEEVKKAESRYPSEIIPNKLFLGNFINSLNEEHFKNLNITKLIGMTPNEAENMEESKCISKYIHLKMDELVKPDLDFEELQTLVTTTIDDGEGAVLIYCLQGNLSAAVCIHMLMQEKKWGRELAAAAIMNKRPEVKNIPTWLFQQIDAPKIDVMASSALHQLLS</sequence>
<dbReference type="EMBL" id="CAMPGE010017040">
    <property type="protein sequence ID" value="CAI2375553.1"/>
    <property type="molecule type" value="Genomic_DNA"/>
</dbReference>
<keyword evidence="1" id="KW-0904">Protein phosphatase</keyword>
<proteinExistence type="predicted"/>
<organism evidence="3 4">
    <name type="scientific">Euplotes crassus</name>
    <dbReference type="NCBI Taxonomy" id="5936"/>
    <lineage>
        <taxon>Eukaryota</taxon>
        <taxon>Sar</taxon>
        <taxon>Alveolata</taxon>
        <taxon>Ciliophora</taxon>
        <taxon>Intramacronucleata</taxon>
        <taxon>Spirotrichea</taxon>
        <taxon>Hypotrichia</taxon>
        <taxon>Euplotida</taxon>
        <taxon>Euplotidae</taxon>
        <taxon>Moneuplotes</taxon>
    </lineage>
</organism>
<dbReference type="InterPro" id="IPR029021">
    <property type="entry name" value="Prot-tyrosine_phosphatase-like"/>
</dbReference>
<accession>A0AAD1XMH7</accession>
<gene>
    <name evidence="3" type="ORF">ECRASSUSDP1_LOCUS16915</name>
</gene>
<dbReference type="InterPro" id="IPR001763">
    <property type="entry name" value="Rhodanese-like_dom"/>
</dbReference>
<keyword evidence="1" id="KW-0378">Hydrolase</keyword>